<accession>A0A6A0BB23</accession>
<name>A0A6A0BB23_9LACT</name>
<evidence type="ECO:0000313" key="3">
    <source>
        <dbReference type="Proteomes" id="UP000480303"/>
    </source>
</evidence>
<dbReference type="Proteomes" id="UP000480303">
    <property type="component" value="Unassembled WGS sequence"/>
</dbReference>
<keyword evidence="1" id="KW-0732">Signal</keyword>
<evidence type="ECO:0008006" key="4">
    <source>
        <dbReference type="Google" id="ProtNLM"/>
    </source>
</evidence>
<gene>
    <name evidence="2" type="ORF">Hs30E_01150</name>
</gene>
<evidence type="ECO:0000313" key="2">
    <source>
        <dbReference type="EMBL" id="GFH41564.1"/>
    </source>
</evidence>
<sequence>MKMKKKTVAVLATILLSGGGLVTASALSINVGGGTFTYGPQYNWCYTEVRQHSTYSNDSVKHATTSMINDKYTTKNWVSAKSTASATTGYYKPESVRARNSYYDHE</sequence>
<dbReference type="EMBL" id="BLLI01000002">
    <property type="protein sequence ID" value="GFH41564.1"/>
    <property type="molecule type" value="Genomic_DNA"/>
</dbReference>
<protein>
    <recommendedName>
        <fullName evidence="4">Lactococcin 972 family bacteriocin</fullName>
    </recommendedName>
</protein>
<organism evidence="2 3">
    <name type="scientific">Pseudolactococcus hodotermopsidis</name>
    <dbReference type="NCBI Taxonomy" id="2709157"/>
    <lineage>
        <taxon>Bacteria</taxon>
        <taxon>Bacillati</taxon>
        <taxon>Bacillota</taxon>
        <taxon>Bacilli</taxon>
        <taxon>Lactobacillales</taxon>
        <taxon>Streptococcaceae</taxon>
        <taxon>Pseudolactococcus</taxon>
    </lineage>
</organism>
<feature type="signal peptide" evidence="1">
    <location>
        <begin position="1"/>
        <end position="24"/>
    </location>
</feature>
<proteinExistence type="predicted"/>
<evidence type="ECO:0000256" key="1">
    <source>
        <dbReference type="SAM" id="SignalP"/>
    </source>
</evidence>
<comment type="caution">
    <text evidence="2">The sequence shown here is derived from an EMBL/GenBank/DDBJ whole genome shotgun (WGS) entry which is preliminary data.</text>
</comment>
<feature type="chain" id="PRO_5039355075" description="Lactococcin 972 family bacteriocin" evidence="1">
    <location>
        <begin position="25"/>
        <end position="106"/>
    </location>
</feature>
<keyword evidence="3" id="KW-1185">Reference proteome</keyword>
<dbReference type="AlphaFoldDB" id="A0A6A0BB23"/>
<dbReference type="RefSeq" id="WP_172207160.1">
    <property type="nucleotide sequence ID" value="NZ_BLLI01000002.1"/>
</dbReference>
<reference evidence="2 3" key="1">
    <citation type="submission" date="2020-02" db="EMBL/GenBank/DDBJ databases">
        <title>Draft genome sequence of Lactococcus sp. Hs30E4-3.</title>
        <authorList>
            <person name="Noda S."/>
            <person name="Yuki M."/>
            <person name="Ohkuma M."/>
        </authorList>
    </citation>
    <scope>NUCLEOTIDE SEQUENCE [LARGE SCALE GENOMIC DNA]</scope>
    <source>
        <strain evidence="2 3">Hs30E4-3</strain>
    </source>
</reference>